<proteinExistence type="predicted"/>
<protein>
    <submittedName>
        <fullName evidence="1">Uncharacterized protein</fullName>
    </submittedName>
</protein>
<organism evidence="1 2">
    <name type="scientific">Stylosanthes scabra</name>
    <dbReference type="NCBI Taxonomy" id="79078"/>
    <lineage>
        <taxon>Eukaryota</taxon>
        <taxon>Viridiplantae</taxon>
        <taxon>Streptophyta</taxon>
        <taxon>Embryophyta</taxon>
        <taxon>Tracheophyta</taxon>
        <taxon>Spermatophyta</taxon>
        <taxon>Magnoliopsida</taxon>
        <taxon>eudicotyledons</taxon>
        <taxon>Gunneridae</taxon>
        <taxon>Pentapetalae</taxon>
        <taxon>rosids</taxon>
        <taxon>fabids</taxon>
        <taxon>Fabales</taxon>
        <taxon>Fabaceae</taxon>
        <taxon>Papilionoideae</taxon>
        <taxon>50 kb inversion clade</taxon>
        <taxon>dalbergioids sensu lato</taxon>
        <taxon>Dalbergieae</taxon>
        <taxon>Pterocarpus clade</taxon>
        <taxon>Stylosanthes</taxon>
    </lineage>
</organism>
<dbReference type="EMBL" id="JASCZI010181716">
    <property type="protein sequence ID" value="MED6185491.1"/>
    <property type="molecule type" value="Genomic_DNA"/>
</dbReference>
<sequence length="236" mass="27415">MRGREAQSDLISVLGDAVVQSPLVDLERSAMNVLTREIFLAFRPMLSRACTLKVLECTFTPSCDILEDLSRTHPSGKFLTIEEIPSTLFLSRWSKDARSKVRGFMEKGPFCWDSMVRCRNWLLNDLAREMCVLASEEVDDFVDTTEMLRKGIQRLREKRASSTRAREGLVQSTTLEGCVRDPEVVRHSRRRQNGAYNRQSRRRMKRCGICRRVGHNRSSCSRRMITRFRVWDSFDK</sequence>
<dbReference type="Proteomes" id="UP001341840">
    <property type="component" value="Unassembled WGS sequence"/>
</dbReference>
<evidence type="ECO:0000313" key="1">
    <source>
        <dbReference type="EMBL" id="MED6185491.1"/>
    </source>
</evidence>
<keyword evidence="2" id="KW-1185">Reference proteome</keyword>
<evidence type="ECO:0000313" key="2">
    <source>
        <dbReference type="Proteomes" id="UP001341840"/>
    </source>
</evidence>
<gene>
    <name evidence="1" type="ORF">PIB30_057603</name>
</gene>
<accession>A0ABU6WHX6</accession>
<reference evidence="1 2" key="1">
    <citation type="journal article" date="2023" name="Plants (Basel)">
        <title>Bridging the Gap: Combining Genomics and Transcriptomics Approaches to Understand Stylosanthes scabra, an Orphan Legume from the Brazilian Caatinga.</title>
        <authorList>
            <person name="Ferreira-Neto J.R.C."/>
            <person name="da Silva M.D."/>
            <person name="Binneck E."/>
            <person name="de Melo N.F."/>
            <person name="da Silva R.H."/>
            <person name="de Melo A.L.T.M."/>
            <person name="Pandolfi V."/>
            <person name="Bustamante F.O."/>
            <person name="Brasileiro-Vidal A.C."/>
            <person name="Benko-Iseppon A.M."/>
        </authorList>
    </citation>
    <scope>NUCLEOTIDE SEQUENCE [LARGE SCALE GENOMIC DNA]</scope>
    <source>
        <tissue evidence="1">Leaves</tissue>
    </source>
</reference>
<name>A0ABU6WHX6_9FABA</name>
<comment type="caution">
    <text evidence="1">The sequence shown here is derived from an EMBL/GenBank/DDBJ whole genome shotgun (WGS) entry which is preliminary data.</text>
</comment>